<evidence type="ECO:0000256" key="3">
    <source>
        <dbReference type="ARBA" id="ARBA00022622"/>
    </source>
</evidence>
<dbReference type="GO" id="GO:0005886">
    <property type="term" value="C:plasma membrane"/>
    <property type="evidence" value="ECO:0007669"/>
    <property type="project" value="UniProtKB-SubCell"/>
</dbReference>
<keyword evidence="5" id="KW-0472">Membrane</keyword>
<keyword evidence="2" id="KW-1003">Cell membrane</keyword>
<keyword evidence="12" id="KW-1185">Reference proteome</keyword>
<dbReference type="GO" id="GO:0098552">
    <property type="term" value="C:side of membrane"/>
    <property type="evidence" value="ECO:0007669"/>
    <property type="project" value="UniProtKB-KW"/>
</dbReference>
<keyword evidence="3" id="KW-0449">Lipoprotein</keyword>
<feature type="chain" id="PRO_5029909116" description="X8 domain-containing protein" evidence="9">
    <location>
        <begin position="21"/>
        <end position="209"/>
    </location>
</feature>
<dbReference type="PANTHER" id="PTHR31044:SF60">
    <property type="entry name" value="PLASMODESMATA CALLOSE-BINDING PROTEIN 4"/>
    <property type="match status" value="1"/>
</dbReference>
<dbReference type="Proteomes" id="UP000541444">
    <property type="component" value="Unassembled WGS sequence"/>
</dbReference>
<proteinExistence type="predicted"/>
<dbReference type="GO" id="GO:0009506">
    <property type="term" value="C:plasmodesma"/>
    <property type="evidence" value="ECO:0007669"/>
    <property type="project" value="UniProtKB-ARBA"/>
</dbReference>
<evidence type="ECO:0000256" key="7">
    <source>
        <dbReference type="ARBA" id="ARBA00023180"/>
    </source>
</evidence>
<organism evidence="11 12">
    <name type="scientific">Kingdonia uniflora</name>
    <dbReference type="NCBI Taxonomy" id="39325"/>
    <lineage>
        <taxon>Eukaryota</taxon>
        <taxon>Viridiplantae</taxon>
        <taxon>Streptophyta</taxon>
        <taxon>Embryophyta</taxon>
        <taxon>Tracheophyta</taxon>
        <taxon>Spermatophyta</taxon>
        <taxon>Magnoliopsida</taxon>
        <taxon>Ranunculales</taxon>
        <taxon>Circaeasteraceae</taxon>
        <taxon>Kingdonia</taxon>
    </lineage>
</organism>
<feature type="compositionally biased region" description="Low complexity" evidence="8">
    <location>
        <begin position="105"/>
        <end position="152"/>
    </location>
</feature>
<dbReference type="AlphaFoldDB" id="A0A7J7NDW7"/>
<evidence type="ECO:0000256" key="5">
    <source>
        <dbReference type="ARBA" id="ARBA00023136"/>
    </source>
</evidence>
<keyword evidence="6" id="KW-1015">Disulfide bond</keyword>
<keyword evidence="4 9" id="KW-0732">Signal</keyword>
<evidence type="ECO:0000256" key="9">
    <source>
        <dbReference type="SAM" id="SignalP"/>
    </source>
</evidence>
<name>A0A7J7NDW7_9MAGN</name>
<accession>A0A7J7NDW7</accession>
<dbReference type="FunFam" id="1.20.58.1040:FF:000001">
    <property type="entry name" value="Glucan endo-1,3-beta-glucosidase 4"/>
    <property type="match status" value="1"/>
</dbReference>
<comment type="caution">
    <text evidence="11">The sequence shown here is derived from an EMBL/GenBank/DDBJ whole genome shotgun (WGS) entry which is preliminary data.</text>
</comment>
<dbReference type="Gene3D" id="1.20.58.1040">
    <property type="match status" value="1"/>
</dbReference>
<dbReference type="Pfam" id="PF07983">
    <property type="entry name" value="X8"/>
    <property type="match status" value="1"/>
</dbReference>
<evidence type="ECO:0000256" key="1">
    <source>
        <dbReference type="ARBA" id="ARBA00004609"/>
    </source>
</evidence>
<keyword evidence="3" id="KW-0336">GPI-anchor</keyword>
<dbReference type="PANTHER" id="PTHR31044">
    <property type="entry name" value="BETA-1,3 GLUCANASE"/>
    <property type="match status" value="1"/>
</dbReference>
<keyword evidence="7" id="KW-0325">Glycoprotein</keyword>
<evidence type="ECO:0000313" key="11">
    <source>
        <dbReference type="EMBL" id="KAF6165068.1"/>
    </source>
</evidence>
<feature type="domain" description="X8" evidence="10">
    <location>
        <begin position="21"/>
        <end position="106"/>
    </location>
</feature>
<reference evidence="11 12" key="1">
    <citation type="journal article" date="2020" name="IScience">
        <title>Genome Sequencing of the Endangered Kingdonia uniflora (Circaeasteraceae, Ranunculales) Reveals Potential Mechanisms of Evolutionary Specialization.</title>
        <authorList>
            <person name="Sun Y."/>
            <person name="Deng T."/>
            <person name="Zhang A."/>
            <person name="Moore M.J."/>
            <person name="Landis J.B."/>
            <person name="Lin N."/>
            <person name="Zhang H."/>
            <person name="Zhang X."/>
            <person name="Huang J."/>
            <person name="Zhang X."/>
            <person name="Sun H."/>
            <person name="Wang H."/>
        </authorList>
    </citation>
    <scope>NUCLEOTIDE SEQUENCE [LARGE SCALE GENOMIC DNA]</scope>
    <source>
        <strain evidence="11">TB1705</strain>
        <tissue evidence="11">Leaf</tissue>
    </source>
</reference>
<feature type="signal peptide" evidence="9">
    <location>
        <begin position="1"/>
        <end position="20"/>
    </location>
</feature>
<feature type="region of interest" description="Disordered" evidence="8">
    <location>
        <begin position="95"/>
        <end position="174"/>
    </location>
</feature>
<comment type="subcellular location">
    <subcellularLocation>
        <location evidence="1">Cell membrane</location>
        <topology evidence="1">Lipid-anchor</topology>
        <topology evidence="1">GPI-anchor</topology>
    </subcellularLocation>
</comment>
<evidence type="ECO:0000313" key="12">
    <source>
        <dbReference type="Proteomes" id="UP000541444"/>
    </source>
</evidence>
<evidence type="ECO:0000259" key="10">
    <source>
        <dbReference type="SMART" id="SM00768"/>
    </source>
</evidence>
<evidence type="ECO:0000256" key="8">
    <source>
        <dbReference type="SAM" id="MobiDB-lite"/>
    </source>
</evidence>
<evidence type="ECO:0000256" key="4">
    <source>
        <dbReference type="ARBA" id="ARBA00022729"/>
    </source>
</evidence>
<dbReference type="OrthoDB" id="1930814at2759"/>
<gene>
    <name evidence="11" type="ORF">GIB67_000652</name>
</gene>
<dbReference type="InterPro" id="IPR044788">
    <property type="entry name" value="X8_dom_prot"/>
</dbReference>
<feature type="compositionally biased region" description="Gly residues" evidence="8">
    <location>
        <begin position="153"/>
        <end position="171"/>
    </location>
</feature>
<dbReference type="EMBL" id="JACGCM010000859">
    <property type="protein sequence ID" value="KAF6165068.1"/>
    <property type="molecule type" value="Genomic_DNA"/>
</dbReference>
<sequence>MGVLVLGVLLLAMMAGLSEANWCICRSDVSDLALQKALDYACGAGADCTPIIQNGPCYQPNTVKGHCSYAANSYFQRKGQTQGTCEFAGAAQVTTSDPSPGGSCTFPSSPSTAGTSSTPVSTTTPPSTTTPSTATPSTTTPTSTFTPPTGGTTTTGGGITTGGGFNSGLGPSGINSADTSDGGLQLHKTNLLFSLLLSLWFSGLLFLWD</sequence>
<evidence type="ECO:0000256" key="2">
    <source>
        <dbReference type="ARBA" id="ARBA00022475"/>
    </source>
</evidence>
<dbReference type="SMART" id="SM00768">
    <property type="entry name" value="X8"/>
    <property type="match status" value="1"/>
</dbReference>
<protein>
    <recommendedName>
        <fullName evidence="10">X8 domain-containing protein</fullName>
    </recommendedName>
</protein>
<evidence type="ECO:0000256" key="6">
    <source>
        <dbReference type="ARBA" id="ARBA00023157"/>
    </source>
</evidence>
<dbReference type="InterPro" id="IPR012946">
    <property type="entry name" value="X8"/>
</dbReference>